<accession>A0A2V1JRK3</accession>
<keyword evidence="1" id="KW-0472">Membrane</keyword>
<evidence type="ECO:0000313" key="2">
    <source>
        <dbReference type="EMBL" id="PWE87582.1"/>
    </source>
</evidence>
<evidence type="ECO:0000256" key="1">
    <source>
        <dbReference type="SAM" id="Phobius"/>
    </source>
</evidence>
<dbReference type="Proteomes" id="UP000245288">
    <property type="component" value="Unassembled WGS sequence"/>
</dbReference>
<keyword evidence="3" id="KW-1185">Reference proteome</keyword>
<proteinExistence type="predicted"/>
<gene>
    <name evidence="2" type="ORF">LG34_03355</name>
</gene>
<reference evidence="2 3" key="1">
    <citation type="submission" date="2014-09" db="EMBL/GenBank/DDBJ databases">
        <title>Butyrate-producing bacteria isolated from human gut.</title>
        <authorList>
            <person name="Zhang Q."/>
            <person name="Zhao L."/>
        </authorList>
    </citation>
    <scope>NUCLEOTIDE SEQUENCE [LARGE SCALE GENOMIC DNA]</scope>
    <source>
        <strain evidence="2 3">21</strain>
    </source>
</reference>
<name>A0A2V1JRK3_EUBRA</name>
<evidence type="ECO:0000313" key="3">
    <source>
        <dbReference type="Proteomes" id="UP000245288"/>
    </source>
</evidence>
<dbReference type="AlphaFoldDB" id="A0A2V1JRK3"/>
<dbReference type="EMBL" id="JRFU01000029">
    <property type="protein sequence ID" value="PWE87582.1"/>
    <property type="molecule type" value="Genomic_DNA"/>
</dbReference>
<sequence>MRIYVGEEADKCGMPGKSKKKRAIGEEKGINGQRKRQILVPDLSVKRKIEPYFWPFLLFYGHLWAIICELTAILRRIELFYNCFLERNGQIWDQKTGTNGQI</sequence>
<protein>
    <submittedName>
        <fullName evidence="2">Uncharacterized protein</fullName>
    </submittedName>
</protein>
<keyword evidence="1" id="KW-1133">Transmembrane helix</keyword>
<comment type="caution">
    <text evidence="2">The sequence shown here is derived from an EMBL/GenBank/DDBJ whole genome shotgun (WGS) entry which is preliminary data.</text>
</comment>
<organism evidence="2 3">
    <name type="scientific">Eubacterium ramulus</name>
    <dbReference type="NCBI Taxonomy" id="39490"/>
    <lineage>
        <taxon>Bacteria</taxon>
        <taxon>Bacillati</taxon>
        <taxon>Bacillota</taxon>
        <taxon>Clostridia</taxon>
        <taxon>Eubacteriales</taxon>
        <taxon>Eubacteriaceae</taxon>
        <taxon>Eubacterium</taxon>
    </lineage>
</organism>
<keyword evidence="1" id="KW-0812">Transmembrane</keyword>
<feature type="transmembrane region" description="Helical" evidence="1">
    <location>
        <begin position="52"/>
        <end position="74"/>
    </location>
</feature>